<dbReference type="AlphaFoldDB" id="A0A8J4T401"/>
<evidence type="ECO:0000313" key="2">
    <source>
        <dbReference type="Proteomes" id="UP000748531"/>
    </source>
</evidence>
<comment type="caution">
    <text evidence="1">The sequence shown here is derived from an EMBL/GenBank/DDBJ whole genome shotgun (WGS) entry which is preliminary data.</text>
</comment>
<accession>A0A8J4T401</accession>
<reference evidence="1" key="1">
    <citation type="submission" date="2019-05" db="EMBL/GenBank/DDBJ databases">
        <title>Annotation for the trematode Paragonimus heterotremus.</title>
        <authorList>
            <person name="Choi Y.-J."/>
        </authorList>
    </citation>
    <scope>NUCLEOTIDE SEQUENCE</scope>
    <source>
        <strain evidence="1">LC</strain>
    </source>
</reference>
<gene>
    <name evidence="1" type="ORF">PHET_11555</name>
</gene>
<name>A0A8J4T401_9TREM</name>
<evidence type="ECO:0000313" key="1">
    <source>
        <dbReference type="EMBL" id="KAF5395834.1"/>
    </source>
</evidence>
<dbReference type="Proteomes" id="UP000748531">
    <property type="component" value="Unassembled WGS sequence"/>
</dbReference>
<organism evidence="1 2">
    <name type="scientific">Paragonimus heterotremus</name>
    <dbReference type="NCBI Taxonomy" id="100268"/>
    <lineage>
        <taxon>Eukaryota</taxon>
        <taxon>Metazoa</taxon>
        <taxon>Spiralia</taxon>
        <taxon>Lophotrochozoa</taxon>
        <taxon>Platyhelminthes</taxon>
        <taxon>Trematoda</taxon>
        <taxon>Digenea</taxon>
        <taxon>Plagiorchiida</taxon>
        <taxon>Troglotremata</taxon>
        <taxon>Troglotrematidae</taxon>
        <taxon>Paragonimus</taxon>
    </lineage>
</organism>
<keyword evidence="2" id="KW-1185">Reference proteome</keyword>
<proteinExistence type="predicted"/>
<sequence length="77" mass="8705">MIVRLMVKRVFGKMNAILADPLDRTSAAIKVACAVLRHRDRCFCAMRLSRLCSLTEDKTGSSGLQFCRYLNDRGLQL</sequence>
<protein>
    <submittedName>
        <fullName evidence="1">Uncharacterized protein</fullName>
    </submittedName>
</protein>
<dbReference type="EMBL" id="LUCH01010184">
    <property type="protein sequence ID" value="KAF5395834.1"/>
    <property type="molecule type" value="Genomic_DNA"/>
</dbReference>